<evidence type="ECO:0000256" key="6">
    <source>
        <dbReference type="ARBA" id="ARBA00036823"/>
    </source>
</evidence>
<accession>A0A6L5Y0P4</accession>
<evidence type="ECO:0000256" key="3">
    <source>
        <dbReference type="ARBA" id="ARBA00022525"/>
    </source>
</evidence>
<evidence type="ECO:0000256" key="5">
    <source>
        <dbReference type="ARBA" id="ARBA00036735"/>
    </source>
</evidence>
<dbReference type="Proteomes" id="UP000482209">
    <property type="component" value="Unassembled WGS sequence"/>
</dbReference>
<organism evidence="12 13">
    <name type="scientific">Velocimicrobium porci</name>
    <dbReference type="NCBI Taxonomy" id="2606634"/>
    <lineage>
        <taxon>Bacteria</taxon>
        <taxon>Bacillati</taxon>
        <taxon>Bacillota</taxon>
        <taxon>Clostridia</taxon>
        <taxon>Lachnospirales</taxon>
        <taxon>Lachnospiraceae</taxon>
        <taxon>Velocimicrobium</taxon>
    </lineage>
</organism>
<dbReference type="Pfam" id="PF01187">
    <property type="entry name" value="MIF"/>
    <property type="match status" value="1"/>
</dbReference>
<comment type="caution">
    <text evidence="12">The sequence shown here is derived from an EMBL/GenBank/DDBJ whole genome shotgun (WGS) entry which is preliminary data.</text>
</comment>
<evidence type="ECO:0000256" key="11">
    <source>
        <dbReference type="ARBA" id="ARBA00042730"/>
    </source>
</evidence>
<dbReference type="GO" id="GO:0005125">
    <property type="term" value="F:cytokine activity"/>
    <property type="evidence" value="ECO:0007669"/>
    <property type="project" value="UniProtKB-KW"/>
</dbReference>
<evidence type="ECO:0000256" key="2">
    <source>
        <dbReference type="ARBA" id="ARBA00022514"/>
    </source>
</evidence>
<proteinExistence type="predicted"/>
<evidence type="ECO:0000256" key="8">
    <source>
        <dbReference type="ARBA" id="ARBA00039086"/>
    </source>
</evidence>
<dbReference type="RefSeq" id="WP_154519828.1">
    <property type="nucleotide sequence ID" value="NZ_VUMT01000018.1"/>
</dbReference>
<comment type="catalytic activity">
    <reaction evidence="6">
        <text>L-dopachrome = 5,6-dihydroxyindole-2-carboxylate</text>
        <dbReference type="Rhea" id="RHEA:13041"/>
        <dbReference type="ChEBI" id="CHEBI:16875"/>
        <dbReference type="ChEBI" id="CHEBI:57509"/>
        <dbReference type="EC" id="5.3.3.12"/>
    </reaction>
</comment>
<dbReference type="PANTHER" id="PTHR11954">
    <property type="entry name" value="D-DOPACHROME DECARBOXYLASE"/>
    <property type="match status" value="1"/>
</dbReference>
<dbReference type="GO" id="GO:0004167">
    <property type="term" value="F:dopachrome isomerase activity"/>
    <property type="evidence" value="ECO:0007669"/>
    <property type="project" value="UniProtKB-EC"/>
</dbReference>
<evidence type="ECO:0000256" key="4">
    <source>
        <dbReference type="ARBA" id="ARBA00023235"/>
    </source>
</evidence>
<keyword evidence="4" id="KW-0413">Isomerase</keyword>
<keyword evidence="3" id="KW-0964">Secreted</keyword>
<reference evidence="12 13" key="1">
    <citation type="submission" date="2019-08" db="EMBL/GenBank/DDBJ databases">
        <title>In-depth cultivation of the pig gut microbiome towards novel bacterial diversity and tailored functional studies.</title>
        <authorList>
            <person name="Wylensek D."/>
            <person name="Hitch T.C.A."/>
            <person name="Clavel T."/>
        </authorList>
    </citation>
    <scope>NUCLEOTIDE SEQUENCE [LARGE SCALE GENOMIC DNA]</scope>
    <source>
        <strain evidence="12 13">WCA-693-APC-MOT-I</strain>
    </source>
</reference>
<dbReference type="Gene3D" id="3.30.429.10">
    <property type="entry name" value="Macrophage Migration Inhibitory Factor"/>
    <property type="match status" value="1"/>
</dbReference>
<name>A0A6L5Y0P4_9FIRM</name>
<evidence type="ECO:0000313" key="13">
    <source>
        <dbReference type="Proteomes" id="UP000482209"/>
    </source>
</evidence>
<keyword evidence="13" id="KW-1185">Reference proteome</keyword>
<dbReference type="EC" id="5.3.3.12" evidence="7"/>
<dbReference type="InterPro" id="IPR014347">
    <property type="entry name" value="Tautomerase/MIF_sf"/>
</dbReference>
<dbReference type="AlphaFoldDB" id="A0A6L5Y0P4"/>
<evidence type="ECO:0000256" key="9">
    <source>
        <dbReference type="ARBA" id="ARBA00041631"/>
    </source>
</evidence>
<evidence type="ECO:0000256" key="7">
    <source>
        <dbReference type="ARBA" id="ARBA00038932"/>
    </source>
</evidence>
<dbReference type="SUPFAM" id="SSF55331">
    <property type="entry name" value="Tautomerase/MIF"/>
    <property type="match status" value="1"/>
</dbReference>
<gene>
    <name evidence="12" type="ORF">FYJ58_11210</name>
</gene>
<protein>
    <recommendedName>
        <fullName evidence="11">L-dopachrome isomerase</fullName>
        <ecNumber evidence="8">5.3.2.1</ecNumber>
        <ecNumber evidence="7">5.3.3.12</ecNumber>
    </recommendedName>
    <alternativeName>
        <fullName evidence="9">L-dopachrome tautomerase</fullName>
    </alternativeName>
    <alternativeName>
        <fullName evidence="10">Phenylpyruvate tautomerase</fullName>
    </alternativeName>
</protein>
<evidence type="ECO:0000256" key="10">
    <source>
        <dbReference type="ARBA" id="ARBA00041912"/>
    </source>
</evidence>
<comment type="catalytic activity">
    <reaction evidence="5">
        <text>3-phenylpyruvate = enol-phenylpyruvate</text>
        <dbReference type="Rhea" id="RHEA:17097"/>
        <dbReference type="ChEBI" id="CHEBI:16815"/>
        <dbReference type="ChEBI" id="CHEBI:18005"/>
        <dbReference type="EC" id="5.3.2.1"/>
    </reaction>
</comment>
<dbReference type="GO" id="GO:0050178">
    <property type="term" value="F:phenylpyruvate tautomerase activity"/>
    <property type="evidence" value="ECO:0007669"/>
    <property type="project" value="UniProtKB-EC"/>
</dbReference>
<evidence type="ECO:0000313" key="12">
    <source>
        <dbReference type="EMBL" id="MSS64439.1"/>
    </source>
</evidence>
<dbReference type="InterPro" id="IPR001398">
    <property type="entry name" value="Macrophage_inhib_fac"/>
</dbReference>
<dbReference type="EMBL" id="VUMT01000018">
    <property type="protein sequence ID" value="MSS64439.1"/>
    <property type="molecule type" value="Genomic_DNA"/>
</dbReference>
<evidence type="ECO:0000256" key="1">
    <source>
        <dbReference type="ARBA" id="ARBA00004613"/>
    </source>
</evidence>
<keyword evidence="2" id="KW-0202">Cytokine</keyword>
<dbReference type="PANTHER" id="PTHR11954:SF6">
    <property type="entry name" value="MACROPHAGE MIGRATION INHIBITORY FACTOR"/>
    <property type="match status" value="1"/>
</dbReference>
<sequence length="114" mass="12951">MPFINSKISVKLTEEQEKKIKNRLGKAIALIPGKTESWLMVGFEDDYKLYFKGEACEKIVFVEVSIFGSASKTALNSLTVEICDIYNEELGVPKDKIYVKYSETPNWGWNGSNF</sequence>
<dbReference type="GO" id="GO:0005615">
    <property type="term" value="C:extracellular space"/>
    <property type="evidence" value="ECO:0007669"/>
    <property type="project" value="UniProtKB-KW"/>
</dbReference>
<comment type="subcellular location">
    <subcellularLocation>
        <location evidence="1">Secreted</location>
    </subcellularLocation>
</comment>
<dbReference type="EC" id="5.3.2.1" evidence="8"/>